<accession>A0A4P9ZVF0</accession>
<organism evidence="5 6">
    <name type="scientific">Dimargaris cristalligena</name>
    <dbReference type="NCBI Taxonomy" id="215637"/>
    <lineage>
        <taxon>Eukaryota</taxon>
        <taxon>Fungi</taxon>
        <taxon>Fungi incertae sedis</taxon>
        <taxon>Zoopagomycota</taxon>
        <taxon>Kickxellomycotina</taxon>
        <taxon>Dimargaritomycetes</taxon>
        <taxon>Dimargaritales</taxon>
        <taxon>Dimargaritaceae</taxon>
        <taxon>Dimargaris</taxon>
    </lineage>
</organism>
<keyword evidence="4" id="KW-0472">Membrane</keyword>
<evidence type="ECO:0000313" key="5">
    <source>
        <dbReference type="EMBL" id="RKP37574.1"/>
    </source>
</evidence>
<protein>
    <submittedName>
        <fullName evidence="5">Tim17/Tim22/Tim23/Pmp24 family-domain-containing protein</fullName>
    </submittedName>
</protein>
<sequence>MAEQSLDLSNIFAAAQLSTDRGREALLGPDKKTVEYLMLEEHASHQLPGAEPGALPSRGWSDDLCYGTGMMYFLGLSTGGAWGLLEGLRQTQGRPFKIRLNGVLNACTRRGPFLGNSVGVMTMLYNCTNALIGSIRGEHDVYNSLGAATIAGVLFKSTAGIKSAATAGVLCAGAAGVWNLNRQKVQDMRRAFVQKAGIGHFA</sequence>
<keyword evidence="6" id="KW-1185">Reference proteome</keyword>
<dbReference type="PANTHER" id="PTHR15371:SF0">
    <property type="entry name" value="SD19278P"/>
    <property type="match status" value="1"/>
</dbReference>
<dbReference type="Proteomes" id="UP000268162">
    <property type="component" value="Unassembled WGS sequence"/>
</dbReference>
<dbReference type="STRING" id="215637.A0A4P9ZVF0"/>
<evidence type="ECO:0000256" key="2">
    <source>
        <dbReference type="ARBA" id="ARBA00022692"/>
    </source>
</evidence>
<keyword evidence="2" id="KW-0812">Transmembrane</keyword>
<evidence type="ECO:0000256" key="1">
    <source>
        <dbReference type="ARBA" id="ARBA00004141"/>
    </source>
</evidence>
<dbReference type="GO" id="GO:0008320">
    <property type="term" value="F:protein transmembrane transporter activity"/>
    <property type="evidence" value="ECO:0007669"/>
    <property type="project" value="TreeGrafter"/>
</dbReference>
<evidence type="ECO:0000256" key="3">
    <source>
        <dbReference type="ARBA" id="ARBA00022989"/>
    </source>
</evidence>
<dbReference type="InterPro" id="IPR045238">
    <property type="entry name" value="Tim23-like"/>
</dbReference>
<dbReference type="Pfam" id="PF02466">
    <property type="entry name" value="Tim17"/>
    <property type="match status" value="1"/>
</dbReference>
<evidence type="ECO:0000313" key="6">
    <source>
        <dbReference type="Proteomes" id="UP000268162"/>
    </source>
</evidence>
<name>A0A4P9ZVF0_9FUNG</name>
<dbReference type="EMBL" id="ML002476">
    <property type="protein sequence ID" value="RKP37574.1"/>
    <property type="molecule type" value="Genomic_DNA"/>
</dbReference>
<dbReference type="GO" id="GO:0030150">
    <property type="term" value="P:protein import into mitochondrial matrix"/>
    <property type="evidence" value="ECO:0007669"/>
    <property type="project" value="TreeGrafter"/>
</dbReference>
<gene>
    <name evidence="5" type="ORF">BJ085DRAFT_17169</name>
</gene>
<dbReference type="PANTHER" id="PTHR15371">
    <property type="entry name" value="TIM23"/>
    <property type="match status" value="1"/>
</dbReference>
<evidence type="ECO:0000256" key="4">
    <source>
        <dbReference type="ARBA" id="ARBA00023136"/>
    </source>
</evidence>
<dbReference type="GO" id="GO:0005744">
    <property type="term" value="C:TIM23 mitochondrial import inner membrane translocase complex"/>
    <property type="evidence" value="ECO:0007669"/>
    <property type="project" value="TreeGrafter"/>
</dbReference>
<proteinExistence type="predicted"/>
<reference evidence="6" key="1">
    <citation type="journal article" date="2018" name="Nat. Microbiol.">
        <title>Leveraging single-cell genomics to expand the fungal tree of life.</title>
        <authorList>
            <person name="Ahrendt S.R."/>
            <person name="Quandt C.A."/>
            <person name="Ciobanu D."/>
            <person name="Clum A."/>
            <person name="Salamov A."/>
            <person name="Andreopoulos B."/>
            <person name="Cheng J.F."/>
            <person name="Woyke T."/>
            <person name="Pelin A."/>
            <person name="Henrissat B."/>
            <person name="Reynolds N.K."/>
            <person name="Benny G.L."/>
            <person name="Smith M.E."/>
            <person name="James T.Y."/>
            <person name="Grigoriev I.V."/>
        </authorList>
    </citation>
    <scope>NUCLEOTIDE SEQUENCE [LARGE SCALE GENOMIC DNA]</scope>
    <source>
        <strain evidence="6">RSA 468</strain>
    </source>
</reference>
<keyword evidence="3" id="KW-1133">Transmembrane helix</keyword>
<comment type="subcellular location">
    <subcellularLocation>
        <location evidence="1">Membrane</location>
        <topology evidence="1">Multi-pass membrane protein</topology>
    </subcellularLocation>
</comment>
<dbReference type="AlphaFoldDB" id="A0A4P9ZVF0"/>